<dbReference type="Pfam" id="PF14113">
    <property type="entry name" value="Tae4"/>
    <property type="match status" value="1"/>
</dbReference>
<dbReference type="PATRIC" id="fig|413882.6.peg.5531"/>
<organism evidence="1 2">
    <name type="scientific">Caldimonas brevitalea</name>
    <dbReference type="NCBI Taxonomy" id="413882"/>
    <lineage>
        <taxon>Bacteria</taxon>
        <taxon>Pseudomonadati</taxon>
        <taxon>Pseudomonadota</taxon>
        <taxon>Betaproteobacteria</taxon>
        <taxon>Burkholderiales</taxon>
        <taxon>Sphaerotilaceae</taxon>
        <taxon>Caldimonas</taxon>
    </lineage>
</organism>
<evidence type="ECO:0000313" key="1">
    <source>
        <dbReference type="EMBL" id="AKJ31977.1"/>
    </source>
</evidence>
<accession>A0A0G3BRD0</accession>
<dbReference type="KEGG" id="pbh:AAW51_5286"/>
<protein>
    <submittedName>
        <fullName evidence="1">Cytoplasmic protein</fullName>
    </submittedName>
</protein>
<dbReference type="STRING" id="413882.AAW51_5286"/>
<keyword evidence="2" id="KW-1185">Reference proteome</keyword>
<name>A0A0G3BRD0_9BURK</name>
<dbReference type="AlphaFoldDB" id="A0A0G3BRD0"/>
<dbReference type="EMBL" id="CP011371">
    <property type="protein sequence ID" value="AKJ31977.1"/>
    <property type="molecule type" value="Genomic_DNA"/>
</dbReference>
<dbReference type="Proteomes" id="UP000035352">
    <property type="component" value="Chromosome"/>
</dbReference>
<dbReference type="Gene3D" id="3.90.1720.70">
    <property type="match status" value="1"/>
</dbReference>
<dbReference type="InterPro" id="IPR025562">
    <property type="entry name" value="Tae4"/>
</dbReference>
<sequence length="140" mass="15597">MVGKKLGGKVQMNVEANIFRNACPIRMSYVLNKTGHPISSNMGYAAVSGSDKRFYLYRVKDMLDYLNRTFGKPDKTAQSPKLQDFAGMKGILLVKGHGWGDASGHVTLWDGTKCSDTCHLMYDPENGVFVPETAYLWVLQ</sequence>
<proteinExistence type="predicted"/>
<gene>
    <name evidence="1" type="ORF">AAW51_5286</name>
</gene>
<reference evidence="1 2" key="1">
    <citation type="submission" date="2015-05" db="EMBL/GenBank/DDBJ databases">
        <authorList>
            <person name="Tang B."/>
            <person name="Yu Y."/>
        </authorList>
    </citation>
    <scope>NUCLEOTIDE SEQUENCE [LARGE SCALE GENOMIC DNA]</scope>
    <source>
        <strain evidence="1 2">DSM 7029</strain>
    </source>
</reference>
<evidence type="ECO:0000313" key="2">
    <source>
        <dbReference type="Proteomes" id="UP000035352"/>
    </source>
</evidence>